<dbReference type="InParanoid" id="A0A3N7G4G4"/>
<dbReference type="EMBL" id="CM009305">
    <property type="protein sequence ID" value="RQP01216.1"/>
    <property type="molecule type" value="Genomic_DNA"/>
</dbReference>
<protein>
    <submittedName>
        <fullName evidence="1">Uncharacterized protein</fullName>
    </submittedName>
</protein>
<dbReference type="AlphaFoldDB" id="A0A3N7G4G4"/>
<gene>
    <name evidence="1" type="ORF">POPTR_016G025250</name>
</gene>
<organism evidence="1 2">
    <name type="scientific">Populus trichocarpa</name>
    <name type="common">Western balsam poplar</name>
    <name type="synonym">Populus balsamifera subsp. trichocarpa</name>
    <dbReference type="NCBI Taxonomy" id="3694"/>
    <lineage>
        <taxon>Eukaryota</taxon>
        <taxon>Viridiplantae</taxon>
        <taxon>Streptophyta</taxon>
        <taxon>Embryophyta</taxon>
        <taxon>Tracheophyta</taxon>
        <taxon>Spermatophyta</taxon>
        <taxon>Magnoliopsida</taxon>
        <taxon>eudicotyledons</taxon>
        <taxon>Gunneridae</taxon>
        <taxon>Pentapetalae</taxon>
        <taxon>rosids</taxon>
        <taxon>fabids</taxon>
        <taxon>Malpighiales</taxon>
        <taxon>Salicaceae</taxon>
        <taxon>Saliceae</taxon>
        <taxon>Populus</taxon>
    </lineage>
</organism>
<sequence>MAVRCRICCNVSSPLQHESSALPSFKHIHMTRIIKRVPL</sequence>
<proteinExistence type="predicted"/>
<evidence type="ECO:0000313" key="1">
    <source>
        <dbReference type="EMBL" id="RQP01216.1"/>
    </source>
</evidence>
<accession>A0A3N7G4G4</accession>
<dbReference type="Proteomes" id="UP000006729">
    <property type="component" value="Chromosome 16"/>
</dbReference>
<name>A0A3N7G4G4_POPTR</name>
<keyword evidence="2" id="KW-1185">Reference proteome</keyword>
<evidence type="ECO:0000313" key="2">
    <source>
        <dbReference type="Proteomes" id="UP000006729"/>
    </source>
</evidence>
<reference evidence="1 2" key="1">
    <citation type="journal article" date="2006" name="Science">
        <title>The genome of black cottonwood, Populus trichocarpa (Torr. &amp; Gray).</title>
        <authorList>
            <person name="Tuskan G.A."/>
            <person name="Difazio S."/>
            <person name="Jansson S."/>
            <person name="Bohlmann J."/>
            <person name="Grigoriev I."/>
            <person name="Hellsten U."/>
            <person name="Putnam N."/>
            <person name="Ralph S."/>
            <person name="Rombauts S."/>
            <person name="Salamov A."/>
            <person name="Schein J."/>
            <person name="Sterck L."/>
            <person name="Aerts A."/>
            <person name="Bhalerao R.R."/>
            <person name="Bhalerao R.P."/>
            <person name="Blaudez D."/>
            <person name="Boerjan W."/>
            <person name="Brun A."/>
            <person name="Brunner A."/>
            <person name="Busov V."/>
            <person name="Campbell M."/>
            <person name="Carlson J."/>
            <person name="Chalot M."/>
            <person name="Chapman J."/>
            <person name="Chen G.L."/>
            <person name="Cooper D."/>
            <person name="Coutinho P.M."/>
            <person name="Couturier J."/>
            <person name="Covert S."/>
            <person name="Cronk Q."/>
            <person name="Cunningham R."/>
            <person name="Davis J."/>
            <person name="Degroeve S."/>
            <person name="Dejardin A."/>
            <person name="Depamphilis C."/>
            <person name="Detter J."/>
            <person name="Dirks B."/>
            <person name="Dubchak I."/>
            <person name="Duplessis S."/>
            <person name="Ehlting J."/>
            <person name="Ellis B."/>
            <person name="Gendler K."/>
            <person name="Goodstein D."/>
            <person name="Gribskov M."/>
            <person name="Grimwood J."/>
            <person name="Groover A."/>
            <person name="Gunter L."/>
            <person name="Hamberger B."/>
            <person name="Heinze B."/>
            <person name="Helariutta Y."/>
            <person name="Henrissat B."/>
            <person name="Holligan D."/>
            <person name="Holt R."/>
            <person name="Huang W."/>
            <person name="Islam-Faridi N."/>
            <person name="Jones S."/>
            <person name="Jones-Rhoades M."/>
            <person name="Jorgensen R."/>
            <person name="Joshi C."/>
            <person name="Kangasjarvi J."/>
            <person name="Karlsson J."/>
            <person name="Kelleher C."/>
            <person name="Kirkpatrick R."/>
            <person name="Kirst M."/>
            <person name="Kohler A."/>
            <person name="Kalluri U."/>
            <person name="Larimer F."/>
            <person name="Leebens-Mack J."/>
            <person name="Leple J.C."/>
            <person name="Locascio P."/>
            <person name="Lou Y."/>
            <person name="Lucas S."/>
            <person name="Martin F."/>
            <person name="Montanini B."/>
            <person name="Napoli C."/>
            <person name="Nelson D.R."/>
            <person name="Nelson C."/>
            <person name="Nieminen K."/>
            <person name="Nilsson O."/>
            <person name="Pereda V."/>
            <person name="Peter G."/>
            <person name="Philippe R."/>
            <person name="Pilate G."/>
            <person name="Poliakov A."/>
            <person name="Razumovskaya J."/>
            <person name="Richardson P."/>
            <person name="Rinaldi C."/>
            <person name="Ritland K."/>
            <person name="Rouze P."/>
            <person name="Ryaboy D."/>
            <person name="Schmutz J."/>
            <person name="Schrader J."/>
            <person name="Segerman B."/>
            <person name="Shin H."/>
            <person name="Siddiqui A."/>
            <person name="Sterky F."/>
            <person name="Terry A."/>
            <person name="Tsai C.J."/>
            <person name="Uberbacher E."/>
            <person name="Unneberg P."/>
            <person name="Vahala J."/>
            <person name="Wall K."/>
            <person name="Wessler S."/>
            <person name="Yang G."/>
            <person name="Yin T."/>
            <person name="Douglas C."/>
            <person name="Marra M."/>
            <person name="Sandberg G."/>
            <person name="Van de Peer Y."/>
            <person name="Rokhsar D."/>
        </authorList>
    </citation>
    <scope>NUCLEOTIDE SEQUENCE [LARGE SCALE GENOMIC DNA]</scope>
    <source>
        <strain evidence="2">cv. Nisqually</strain>
    </source>
</reference>